<protein>
    <recommendedName>
        <fullName evidence="11">Sulphur transport domain-containing protein</fullName>
    </recommendedName>
</protein>
<evidence type="ECO:0000313" key="9">
    <source>
        <dbReference type="EMBL" id="CRG88138.1"/>
    </source>
</evidence>
<keyword evidence="7 8" id="KW-0472">Membrane</keyword>
<evidence type="ECO:0000256" key="8">
    <source>
        <dbReference type="SAM" id="Phobius"/>
    </source>
</evidence>
<keyword evidence="2" id="KW-0813">Transport</keyword>
<dbReference type="Pfam" id="PF20398">
    <property type="entry name" value="DUF6691"/>
    <property type="match status" value="1"/>
</dbReference>
<evidence type="ECO:0000256" key="4">
    <source>
        <dbReference type="ARBA" id="ARBA00022519"/>
    </source>
</evidence>
<proteinExistence type="predicted"/>
<dbReference type="InterPro" id="IPR046513">
    <property type="entry name" value="DUF6691"/>
</dbReference>
<keyword evidence="10" id="KW-1185">Reference proteome</keyword>
<dbReference type="OrthoDB" id="10254418at2759"/>
<sequence length="424" mass="45617">MFTPIHTSLGALLLFSGSFGLLVHNGRVFGISPILRSGLRWAPQRRLEDLLILGGLLSSPLLVWFIVPSLLPSFTGSPSSWSSAASTLGLGFLTGWGTKNGHGCTSGHMLCGLSRLSPRSLIATALFFTTALLTANFAPSLTGSQIIPACDHGRPCYETALPTASELAVMTTCAVLALLTNFVVLPMGSGSTRSSETASSESQRLLFAYLAGLQFGLGLLFSGMAEPTKVIRFFAFLANVNNFDPSLALVLLFGVGPSLYGYLAVRPGQPTGDGKVDAPTLADAWHLPTRTVADIDWRQAPYHHSFYLDDFCLRQPPLSLNGRFLTLPSPSQTFSTYFISLTRHLASTWISAGHHPVASSASDDPLSEDLANVLESKLNDRERQQLINEIAAFVEPGDSDHGRRTVKGYFSREPAIPRAVLQPV</sequence>
<feature type="transmembrane region" description="Helical" evidence="8">
    <location>
        <begin position="167"/>
        <end position="185"/>
    </location>
</feature>
<dbReference type="PANTHER" id="PTHR30574">
    <property type="entry name" value="INNER MEMBRANE PROTEIN YEDE"/>
    <property type="match status" value="1"/>
</dbReference>
<evidence type="ECO:0000256" key="1">
    <source>
        <dbReference type="ARBA" id="ARBA00004429"/>
    </source>
</evidence>
<reference evidence="9 10" key="1">
    <citation type="submission" date="2015-04" db="EMBL/GenBank/DDBJ databases">
        <authorList>
            <person name="Syromyatnikov M.Y."/>
            <person name="Popov V.N."/>
        </authorList>
    </citation>
    <scope>NUCLEOTIDE SEQUENCE [LARGE SCALE GENOMIC DNA]</scope>
    <source>
        <strain evidence="9">WF-38-12</strain>
    </source>
</reference>
<evidence type="ECO:0000256" key="3">
    <source>
        <dbReference type="ARBA" id="ARBA00022475"/>
    </source>
</evidence>
<dbReference type="AlphaFoldDB" id="A0A0U1LXP3"/>
<keyword evidence="4" id="KW-0997">Cell inner membrane</keyword>
<evidence type="ECO:0000256" key="5">
    <source>
        <dbReference type="ARBA" id="ARBA00022692"/>
    </source>
</evidence>
<feature type="transmembrane region" description="Helical" evidence="8">
    <location>
        <begin position="6"/>
        <end position="29"/>
    </location>
</feature>
<keyword evidence="5 8" id="KW-0812">Transmembrane</keyword>
<name>A0A0U1LXP3_TALIS</name>
<dbReference type="InterPro" id="IPR007272">
    <property type="entry name" value="Sulf_transp_TsuA/YedE"/>
</dbReference>
<comment type="subcellular location">
    <subcellularLocation>
        <location evidence="1">Cell inner membrane</location>
        <topology evidence="1">Multi-pass membrane protein</topology>
    </subcellularLocation>
</comment>
<evidence type="ECO:0000256" key="2">
    <source>
        <dbReference type="ARBA" id="ARBA00022448"/>
    </source>
</evidence>
<feature type="transmembrane region" description="Helical" evidence="8">
    <location>
        <begin position="206"/>
        <end position="225"/>
    </location>
</feature>
<accession>A0A0U1LXP3</accession>
<keyword evidence="3" id="KW-1003">Cell membrane</keyword>
<evidence type="ECO:0008006" key="11">
    <source>
        <dbReference type="Google" id="ProtNLM"/>
    </source>
</evidence>
<keyword evidence="6 8" id="KW-1133">Transmembrane helix</keyword>
<dbReference type="STRING" id="28573.A0A0U1LXP3"/>
<evidence type="ECO:0000256" key="6">
    <source>
        <dbReference type="ARBA" id="ARBA00022989"/>
    </source>
</evidence>
<dbReference type="PANTHER" id="PTHR30574:SF1">
    <property type="entry name" value="SULPHUR TRANSPORT DOMAIN-CONTAINING PROTEIN"/>
    <property type="match status" value="1"/>
</dbReference>
<organism evidence="9 10">
    <name type="scientific">Talaromyces islandicus</name>
    <name type="common">Penicillium islandicum</name>
    <dbReference type="NCBI Taxonomy" id="28573"/>
    <lineage>
        <taxon>Eukaryota</taxon>
        <taxon>Fungi</taxon>
        <taxon>Dikarya</taxon>
        <taxon>Ascomycota</taxon>
        <taxon>Pezizomycotina</taxon>
        <taxon>Eurotiomycetes</taxon>
        <taxon>Eurotiomycetidae</taxon>
        <taxon>Eurotiales</taxon>
        <taxon>Trichocomaceae</taxon>
        <taxon>Talaromyces</taxon>
        <taxon>Talaromyces sect. Islandici</taxon>
    </lineage>
</organism>
<dbReference type="EMBL" id="CVMT01000004">
    <property type="protein sequence ID" value="CRG88138.1"/>
    <property type="molecule type" value="Genomic_DNA"/>
</dbReference>
<dbReference type="Proteomes" id="UP000054383">
    <property type="component" value="Unassembled WGS sequence"/>
</dbReference>
<evidence type="ECO:0000256" key="7">
    <source>
        <dbReference type="ARBA" id="ARBA00023136"/>
    </source>
</evidence>
<feature type="transmembrane region" description="Helical" evidence="8">
    <location>
        <begin position="245"/>
        <end position="265"/>
    </location>
</feature>
<feature type="transmembrane region" description="Helical" evidence="8">
    <location>
        <begin position="50"/>
        <end position="67"/>
    </location>
</feature>
<gene>
    <name evidence="9" type="ORF">PISL3812_05165</name>
</gene>
<dbReference type="GO" id="GO:0005886">
    <property type="term" value="C:plasma membrane"/>
    <property type="evidence" value="ECO:0007669"/>
    <property type="project" value="UniProtKB-SubCell"/>
</dbReference>
<evidence type="ECO:0000313" key="10">
    <source>
        <dbReference type="Proteomes" id="UP000054383"/>
    </source>
</evidence>